<evidence type="ECO:0000313" key="12">
    <source>
        <dbReference type="EMBL" id="MBB1061532.1"/>
    </source>
</evidence>
<evidence type="ECO:0000256" key="8">
    <source>
        <dbReference type="SAM" id="Phobius"/>
    </source>
</evidence>
<dbReference type="Gene3D" id="3.30.70.100">
    <property type="match status" value="1"/>
</dbReference>
<protein>
    <submittedName>
        <fullName evidence="12">Mechanosensitive ion channel</fullName>
    </submittedName>
</protein>
<name>A0A7W3Y6S1_9GAMM</name>
<dbReference type="InterPro" id="IPR049142">
    <property type="entry name" value="MS_channel_1st"/>
</dbReference>
<evidence type="ECO:0000313" key="13">
    <source>
        <dbReference type="Proteomes" id="UP000523196"/>
    </source>
</evidence>
<keyword evidence="6 8" id="KW-0472">Membrane</keyword>
<dbReference type="EMBL" id="JACHTF010000015">
    <property type="protein sequence ID" value="MBB1061532.1"/>
    <property type="molecule type" value="Genomic_DNA"/>
</dbReference>
<gene>
    <name evidence="12" type="ORF">H4F98_13245</name>
</gene>
<dbReference type="InterPro" id="IPR052702">
    <property type="entry name" value="MscS-like_channel"/>
</dbReference>
<feature type="compositionally biased region" description="Basic and acidic residues" evidence="7">
    <location>
        <begin position="370"/>
        <end position="384"/>
    </location>
</feature>
<dbReference type="InterPro" id="IPR006685">
    <property type="entry name" value="MscS_channel_2nd"/>
</dbReference>
<dbReference type="PANTHER" id="PTHR30347">
    <property type="entry name" value="POTASSIUM CHANNEL RELATED"/>
    <property type="match status" value="1"/>
</dbReference>
<keyword evidence="4 8" id="KW-0812">Transmembrane</keyword>
<sequence>MAAEGASESLQRAGDSVIDAADEAARKGVDGLQPFLDHTLLQFSGVSITVGGILAAVVAVLVAVVVSALLRRALNRYGERQPNASRASIYTLSRVVHYAFIAVGLLLALEFIGIPVAKFTVFAGAIGVGLGFGLQAIFNNFISGLILLFDRSLKVGDFVELESGVHGEVQAIQIRATRIVTNDNIDILVPNSEFVSGRVVNWTYRDVSRRIRVPFGVAYGTDKELVKKAALEAAAEVPFTLALDGPRKPQVWLVEFGDSSLNFELVTWLTAEATKRPATVKAAYLWALETALAQHGIEIPFPQRDLHLRSIFGQQGDAALAAFRRNAQAADDDGADAPRAPALAHDEREALSSNDATLDVQQGGAELAEGAEREDNTDNDARER</sequence>
<feature type="compositionally biased region" description="Polar residues" evidence="7">
    <location>
        <begin position="351"/>
        <end position="360"/>
    </location>
</feature>
<evidence type="ECO:0000256" key="6">
    <source>
        <dbReference type="ARBA" id="ARBA00023136"/>
    </source>
</evidence>
<evidence type="ECO:0000256" key="1">
    <source>
        <dbReference type="ARBA" id="ARBA00004651"/>
    </source>
</evidence>
<dbReference type="SUPFAM" id="SSF82689">
    <property type="entry name" value="Mechanosensitive channel protein MscS (YggB), C-terminal domain"/>
    <property type="match status" value="1"/>
</dbReference>
<dbReference type="Pfam" id="PF21082">
    <property type="entry name" value="MS_channel_3rd"/>
    <property type="match status" value="1"/>
</dbReference>
<feature type="transmembrane region" description="Helical" evidence="8">
    <location>
        <begin position="122"/>
        <end position="149"/>
    </location>
</feature>
<dbReference type="GO" id="GO:0005886">
    <property type="term" value="C:plasma membrane"/>
    <property type="evidence" value="ECO:0007669"/>
    <property type="project" value="UniProtKB-SubCell"/>
</dbReference>
<dbReference type="Pfam" id="PF00924">
    <property type="entry name" value="MS_channel_2nd"/>
    <property type="match status" value="1"/>
</dbReference>
<feature type="transmembrane region" description="Helical" evidence="8">
    <location>
        <begin position="95"/>
        <end position="116"/>
    </location>
</feature>
<accession>A0A7W3Y6S1</accession>
<keyword evidence="3" id="KW-1003">Cell membrane</keyword>
<keyword evidence="5 8" id="KW-1133">Transmembrane helix</keyword>
<dbReference type="Proteomes" id="UP000523196">
    <property type="component" value="Unassembled WGS sequence"/>
</dbReference>
<evidence type="ECO:0000256" key="4">
    <source>
        <dbReference type="ARBA" id="ARBA00022692"/>
    </source>
</evidence>
<dbReference type="Gene3D" id="1.10.287.1260">
    <property type="match status" value="1"/>
</dbReference>
<proteinExistence type="inferred from homology"/>
<comment type="subcellular location">
    <subcellularLocation>
        <location evidence="1">Cell membrane</location>
        <topology evidence="1">Multi-pass membrane protein</topology>
    </subcellularLocation>
</comment>
<dbReference type="SUPFAM" id="SSF50182">
    <property type="entry name" value="Sm-like ribonucleoproteins"/>
    <property type="match status" value="1"/>
</dbReference>
<evidence type="ECO:0000256" key="5">
    <source>
        <dbReference type="ARBA" id="ARBA00022989"/>
    </source>
</evidence>
<dbReference type="InterPro" id="IPR023408">
    <property type="entry name" value="MscS_beta-dom_sf"/>
</dbReference>
<reference evidence="12 13" key="1">
    <citation type="submission" date="2020-08" db="EMBL/GenBank/DDBJ databases">
        <authorList>
            <person name="Xu S."/>
            <person name="Li A."/>
        </authorList>
    </citation>
    <scope>NUCLEOTIDE SEQUENCE [LARGE SCALE GENOMIC DNA]</scope>
    <source>
        <strain evidence="12 13">119BY6-57</strain>
    </source>
</reference>
<dbReference type="AlphaFoldDB" id="A0A7W3Y6S1"/>
<comment type="caution">
    <text evidence="12">The sequence shown here is derived from an EMBL/GenBank/DDBJ whole genome shotgun (WGS) entry which is preliminary data.</text>
</comment>
<evidence type="ECO:0000256" key="2">
    <source>
        <dbReference type="ARBA" id="ARBA00008017"/>
    </source>
</evidence>
<evidence type="ECO:0000259" key="9">
    <source>
        <dbReference type="Pfam" id="PF00924"/>
    </source>
</evidence>
<organism evidence="12 13">
    <name type="scientific">Marilutibacter spongiae</name>
    <dbReference type="NCBI Taxonomy" id="2025720"/>
    <lineage>
        <taxon>Bacteria</taxon>
        <taxon>Pseudomonadati</taxon>
        <taxon>Pseudomonadota</taxon>
        <taxon>Gammaproteobacteria</taxon>
        <taxon>Lysobacterales</taxon>
        <taxon>Lysobacteraceae</taxon>
        <taxon>Marilutibacter</taxon>
    </lineage>
</organism>
<dbReference type="PANTHER" id="PTHR30347:SF1">
    <property type="entry name" value="MECHANOSENSITIVE CHANNEL MSCK"/>
    <property type="match status" value="1"/>
</dbReference>
<feature type="region of interest" description="Disordered" evidence="7">
    <location>
        <begin position="330"/>
        <end position="384"/>
    </location>
</feature>
<evidence type="ECO:0000256" key="3">
    <source>
        <dbReference type="ARBA" id="ARBA00022475"/>
    </source>
</evidence>
<dbReference type="RefSeq" id="WP_182688306.1">
    <property type="nucleotide sequence ID" value="NZ_JACHTF010000015.1"/>
</dbReference>
<keyword evidence="13" id="KW-1185">Reference proteome</keyword>
<comment type="similarity">
    <text evidence="2">Belongs to the MscS (TC 1.A.23) family.</text>
</comment>
<dbReference type="InterPro" id="IPR011014">
    <property type="entry name" value="MscS_channel_TM-2"/>
</dbReference>
<evidence type="ECO:0000259" key="11">
    <source>
        <dbReference type="Pfam" id="PF21088"/>
    </source>
</evidence>
<feature type="domain" description="Mechanosensitive ion channel transmembrane helices 2/3" evidence="11">
    <location>
        <begin position="98"/>
        <end position="135"/>
    </location>
</feature>
<feature type="domain" description="Mechanosensitive ion channel MscS" evidence="9">
    <location>
        <begin position="137"/>
        <end position="203"/>
    </location>
</feature>
<evidence type="ECO:0000259" key="10">
    <source>
        <dbReference type="Pfam" id="PF21082"/>
    </source>
</evidence>
<dbReference type="InterPro" id="IPR010920">
    <property type="entry name" value="LSM_dom_sf"/>
</dbReference>
<feature type="domain" description="Mechanosensitive ion channel MscS C-terminal" evidence="10">
    <location>
        <begin position="211"/>
        <end position="299"/>
    </location>
</feature>
<feature type="transmembrane region" description="Helical" evidence="8">
    <location>
        <begin position="46"/>
        <end position="70"/>
    </location>
</feature>
<dbReference type="Pfam" id="PF21088">
    <property type="entry name" value="MS_channel_1st"/>
    <property type="match status" value="1"/>
</dbReference>
<dbReference type="SUPFAM" id="SSF82861">
    <property type="entry name" value="Mechanosensitive channel protein MscS (YggB), transmembrane region"/>
    <property type="match status" value="1"/>
</dbReference>
<dbReference type="Gene3D" id="2.30.30.60">
    <property type="match status" value="1"/>
</dbReference>
<dbReference type="InterPro" id="IPR011066">
    <property type="entry name" value="MscS_channel_C_sf"/>
</dbReference>
<evidence type="ECO:0000256" key="7">
    <source>
        <dbReference type="SAM" id="MobiDB-lite"/>
    </source>
</evidence>
<dbReference type="InterPro" id="IPR049278">
    <property type="entry name" value="MS_channel_C"/>
</dbReference>
<dbReference type="GO" id="GO:0008381">
    <property type="term" value="F:mechanosensitive monoatomic ion channel activity"/>
    <property type="evidence" value="ECO:0007669"/>
    <property type="project" value="UniProtKB-ARBA"/>
</dbReference>